<dbReference type="AlphaFoldDB" id="A0A0M9G660"/>
<name>A0A0M9G660_LEPPY</name>
<dbReference type="InterPro" id="IPR001611">
    <property type="entry name" value="Leu-rich_rpt"/>
</dbReference>
<dbReference type="GeneID" id="26903048"/>
<proteinExistence type="predicted"/>
<dbReference type="PROSITE" id="PS51450">
    <property type="entry name" value="LRR"/>
    <property type="match status" value="1"/>
</dbReference>
<dbReference type="Proteomes" id="UP000037923">
    <property type="component" value="Unassembled WGS sequence"/>
</dbReference>
<dbReference type="InterPro" id="IPR032675">
    <property type="entry name" value="LRR_dom_sf"/>
</dbReference>
<dbReference type="PANTHER" id="PTHR15454:SF73">
    <property type="entry name" value="DYNEIN AXONEMAL LIGHT CHAIN 1"/>
    <property type="match status" value="1"/>
</dbReference>
<evidence type="ECO:0008006" key="7">
    <source>
        <dbReference type="Google" id="ProtNLM"/>
    </source>
</evidence>
<feature type="compositionally biased region" description="Acidic residues" evidence="4">
    <location>
        <begin position="184"/>
        <end position="197"/>
    </location>
</feature>
<evidence type="ECO:0000256" key="2">
    <source>
        <dbReference type="ARBA" id="ARBA00022737"/>
    </source>
</evidence>
<protein>
    <recommendedName>
        <fullName evidence="7">Leucine-rich repeat protein</fullName>
    </recommendedName>
</protein>
<evidence type="ECO:0000313" key="5">
    <source>
        <dbReference type="EMBL" id="KPA83029.1"/>
    </source>
</evidence>
<evidence type="ECO:0000256" key="4">
    <source>
        <dbReference type="SAM" id="MobiDB-lite"/>
    </source>
</evidence>
<evidence type="ECO:0000313" key="6">
    <source>
        <dbReference type="Proteomes" id="UP000037923"/>
    </source>
</evidence>
<dbReference type="GO" id="GO:0005737">
    <property type="term" value="C:cytoplasm"/>
    <property type="evidence" value="ECO:0007669"/>
    <property type="project" value="TreeGrafter"/>
</dbReference>
<keyword evidence="6" id="KW-1185">Reference proteome</keyword>
<feature type="compositionally biased region" description="Basic residues" evidence="4">
    <location>
        <begin position="155"/>
        <end position="166"/>
    </location>
</feature>
<dbReference type="EMBL" id="LGTL01000004">
    <property type="protein sequence ID" value="KPA83029.1"/>
    <property type="molecule type" value="Genomic_DNA"/>
</dbReference>
<keyword evidence="3" id="KW-0175">Coiled coil</keyword>
<dbReference type="PANTHER" id="PTHR15454">
    <property type="entry name" value="NISCHARIN RELATED"/>
    <property type="match status" value="1"/>
</dbReference>
<comment type="caution">
    <text evidence="5">The sequence shown here is derived from an EMBL/GenBank/DDBJ whole genome shotgun (WGS) entry which is preliminary data.</text>
</comment>
<dbReference type="RefSeq" id="XP_015661468.1">
    <property type="nucleotide sequence ID" value="XM_015799866.1"/>
</dbReference>
<dbReference type="OMA" id="LHIQQEG"/>
<dbReference type="OrthoDB" id="433501at2759"/>
<evidence type="ECO:0000256" key="1">
    <source>
        <dbReference type="ARBA" id="ARBA00022614"/>
    </source>
</evidence>
<accession>A0A0M9G660</accession>
<keyword evidence="2" id="KW-0677">Repeat</keyword>
<evidence type="ECO:0000256" key="3">
    <source>
        <dbReference type="SAM" id="Coils"/>
    </source>
</evidence>
<reference evidence="5 6" key="1">
    <citation type="submission" date="2015-07" db="EMBL/GenBank/DDBJ databases">
        <title>High-quality genome of monoxenous trypanosomatid Leptomonas pyrrhocoris.</title>
        <authorList>
            <person name="Flegontov P."/>
            <person name="Butenko A."/>
            <person name="Firsov S."/>
            <person name="Vlcek C."/>
            <person name="Logacheva M.D."/>
            <person name="Field M."/>
            <person name="Filatov D."/>
            <person name="Flegontova O."/>
            <person name="Gerasimov E."/>
            <person name="Jackson A.P."/>
            <person name="Kelly S."/>
            <person name="Opperdoes F."/>
            <person name="O'Reilly A."/>
            <person name="Votypka J."/>
            <person name="Yurchenko V."/>
            <person name="Lukes J."/>
        </authorList>
    </citation>
    <scope>NUCLEOTIDE SEQUENCE [LARGE SCALE GENOMIC DNA]</scope>
    <source>
        <strain evidence="5">H10</strain>
    </source>
</reference>
<feature type="coiled-coil region" evidence="3">
    <location>
        <begin position="1021"/>
        <end position="1048"/>
    </location>
</feature>
<organism evidence="5 6">
    <name type="scientific">Leptomonas pyrrhocoris</name>
    <name type="common">Firebug parasite</name>
    <dbReference type="NCBI Taxonomy" id="157538"/>
    <lineage>
        <taxon>Eukaryota</taxon>
        <taxon>Discoba</taxon>
        <taxon>Euglenozoa</taxon>
        <taxon>Kinetoplastea</taxon>
        <taxon>Metakinetoplastina</taxon>
        <taxon>Trypanosomatida</taxon>
        <taxon>Trypanosomatidae</taxon>
        <taxon>Leishmaniinae</taxon>
        <taxon>Leptomonas</taxon>
    </lineage>
</organism>
<gene>
    <name evidence="5" type="ORF">ABB37_02757</name>
</gene>
<sequence length="1231" mass="128835">MFSALVVRDVPVVQARSHASAPAGKNPHCSVCPPRPVSVTDERTTKAAAASLPHSAGAVSAQTRAATRGITDVMDDIFHTYTGVNSWAAFSRIQEEGAGLRQQLQNGAVFEHPAVQPVTSAFLTEWTKKMRALQASRTCAVGASADSPSPVPPKRSTHKRFSRIKKQASGPVEDASSMEKELDVTEADNADGEEAEEDGLLPRWDDMEPTRRCGPSVLRAIRGAVRTYFKALLHLVTLAERFAGRWGHLSPGELKGLHVAMAHEKAAHVPAGFLFSTFTELNVTEERLGNAVGELARCDRMEVLRLNRNPGLTQLRTLPPHCRVVVASGCHLKSFLYPPVLNPTNTPFIYTSLTTLGLAYNQLRDVSFIALLPALTLLDASFNCMTDIDAVVRDVAVHDALAEVTFQGNPISFLDTYRTTVIRGCVRLDRLDRVAITSEERTLSFQKMLFSEHAADAGATMEHVSVEGAAPNQKAGQRAPAIHKLTLPAVVGTEIGNAAHEAVSSGIDQVSRSIKSSVQRRSTTSATSQISLSAAAIEESAQPLPLSAEAALRTTIVAEMELLVLRGLSTLEPVVPAHTIEELLPSSAFVYELAGLGNPAAAAASSQGGSDVLSSPFTTPATSRVLSPLLAPLSAQNSPGSRKVKASTAADIGGGRLGAPLGTRGNTFGATVTSGGKRVAAALPLYEVASRVCIEGCWGGSDGVGAVLGTPETKHEDPADRMSSPANAGVQVEFEVGLATPPLVAPQRNGVRHGANMPLISSASAAKQRRKGASPVCAIAGGGAGGATGAYGNAASGGLSGVRDPFVLSKASPDGTAARHSSLSDTGVYTAQLPLTPNLVTALQQPLLLHVTVEDTFRYVEGPALRAVAEISAPASARGSSANRGGASVNAGRGSRDGSAWPPRHSPATSLSVSPFPEAVVTAVSGPGQRAKEAAAAVDVADEAAVEVQRRRIGIIRLNPFDLFTGSGGEVGGTSLSRAAPNVAGLSSGSPAATNTTTTSGVPLPHSRVLFLHDAAMEVDLLSIREMRHELQQRQRQLQEALLAYNALWEQGVEPAGERKSRGGAVADGPLDAAVPCFSLDGAVTSSGTAATPGQSSPRTGRRTVNSPLAAPSIAPVFVAGTVTPPSKPTSRASRMSMAPQSNLQLLQLHANLKEQQISVVRQAVRIMAVQARLAELERATMCADVRLSIGRGPSPPPSNSADAALDALRYRVEVPLTRKGRPQPPKSHRR</sequence>
<dbReference type="SUPFAM" id="SSF52058">
    <property type="entry name" value="L domain-like"/>
    <property type="match status" value="1"/>
</dbReference>
<feature type="region of interest" description="Disordered" evidence="4">
    <location>
        <begin position="1085"/>
        <end position="1104"/>
    </location>
</feature>
<dbReference type="Gene3D" id="3.80.10.10">
    <property type="entry name" value="Ribonuclease Inhibitor"/>
    <property type="match status" value="1"/>
</dbReference>
<feature type="region of interest" description="Disordered" evidence="4">
    <location>
        <begin position="873"/>
        <end position="912"/>
    </location>
</feature>
<feature type="region of interest" description="Disordered" evidence="4">
    <location>
        <begin position="141"/>
        <end position="197"/>
    </location>
</feature>
<dbReference type="VEuPathDB" id="TriTrypDB:LpyrH10_04_3070"/>
<keyword evidence="1" id="KW-0433">Leucine-rich repeat</keyword>